<keyword evidence="2" id="KW-1185">Reference proteome</keyword>
<organism evidence="1 2">
    <name type="scientific">Rhododendron molle</name>
    <name type="common">Chinese azalea</name>
    <name type="synonym">Azalea mollis</name>
    <dbReference type="NCBI Taxonomy" id="49168"/>
    <lineage>
        <taxon>Eukaryota</taxon>
        <taxon>Viridiplantae</taxon>
        <taxon>Streptophyta</taxon>
        <taxon>Embryophyta</taxon>
        <taxon>Tracheophyta</taxon>
        <taxon>Spermatophyta</taxon>
        <taxon>Magnoliopsida</taxon>
        <taxon>eudicotyledons</taxon>
        <taxon>Gunneridae</taxon>
        <taxon>Pentapetalae</taxon>
        <taxon>asterids</taxon>
        <taxon>Ericales</taxon>
        <taxon>Ericaceae</taxon>
        <taxon>Ericoideae</taxon>
        <taxon>Rhodoreae</taxon>
        <taxon>Rhododendron</taxon>
    </lineage>
</organism>
<accession>A0ACC0MPY5</accession>
<comment type="caution">
    <text evidence="1">The sequence shown here is derived from an EMBL/GenBank/DDBJ whole genome shotgun (WGS) entry which is preliminary data.</text>
</comment>
<evidence type="ECO:0000313" key="1">
    <source>
        <dbReference type="EMBL" id="KAI8543108.1"/>
    </source>
</evidence>
<reference evidence="1" key="1">
    <citation type="submission" date="2022-02" db="EMBL/GenBank/DDBJ databases">
        <title>Plant Genome Project.</title>
        <authorList>
            <person name="Zhang R.-G."/>
        </authorList>
    </citation>
    <scope>NUCLEOTIDE SEQUENCE</scope>
    <source>
        <strain evidence="1">AT1</strain>
    </source>
</reference>
<evidence type="ECO:0000313" key="2">
    <source>
        <dbReference type="Proteomes" id="UP001062846"/>
    </source>
</evidence>
<dbReference type="Proteomes" id="UP001062846">
    <property type="component" value="Chromosome 8"/>
</dbReference>
<sequence length="216" mass="25484">MMEIRKNNYSAHSSVPQKSRVLKSELNELVKDEAIRDRWKSYFEKLLNEKHEGGFGGEEVYVPGENIEYEFYWRIQKFKVVKALKRMKPGKALGPDGIPIEVWKSLGDLVVTWLTKLFNKIIMTRKMPDEWRRSTLVPIYKKKGDIQSCNNYRGIKLMSHRMKLWERVIEHRLRMVTKVLGKHFGFMPGRSTMEANLPIKENGRMAQSKEEVLIRN</sequence>
<protein>
    <submittedName>
        <fullName evidence="1">Uncharacterized protein</fullName>
    </submittedName>
</protein>
<dbReference type="EMBL" id="CM046395">
    <property type="protein sequence ID" value="KAI8543108.1"/>
    <property type="molecule type" value="Genomic_DNA"/>
</dbReference>
<name>A0ACC0MPY5_RHOML</name>
<proteinExistence type="predicted"/>
<gene>
    <name evidence="1" type="ORF">RHMOL_Rhmol08G0192800</name>
</gene>